<dbReference type="RefSeq" id="WP_094456948.1">
    <property type="nucleotide sequence ID" value="NZ_NOXU01000030.1"/>
</dbReference>
<dbReference type="OrthoDB" id="5457915at2"/>
<dbReference type="InterPro" id="IPR035093">
    <property type="entry name" value="RelE/ParE_toxin_dom_sf"/>
</dbReference>
<protein>
    <recommendedName>
        <fullName evidence="4">Plasmid stabilization protein ParE</fullName>
    </recommendedName>
</protein>
<name>A0A255YXV0_9PROT</name>
<dbReference type="AlphaFoldDB" id="A0A255YXV0"/>
<evidence type="ECO:0008006" key="4">
    <source>
        <dbReference type="Google" id="ProtNLM"/>
    </source>
</evidence>
<reference evidence="2 3" key="1">
    <citation type="submission" date="2017-07" db="EMBL/GenBank/DDBJ databases">
        <title>Niveispirillum cyanobacteriorum sp. nov., isolated from cyanobacterial aggregates in a eutrophic lake.</title>
        <authorList>
            <person name="Cai H."/>
        </authorList>
    </citation>
    <scope>NUCLEOTIDE SEQUENCE [LARGE SCALE GENOMIC DNA]</scope>
    <source>
        <strain evidence="3">TH1-14</strain>
    </source>
</reference>
<dbReference type="InterPro" id="IPR007712">
    <property type="entry name" value="RelE/ParE_toxin"/>
</dbReference>
<gene>
    <name evidence="2" type="ORF">CHU95_14005</name>
</gene>
<proteinExistence type="predicted"/>
<dbReference type="Gene3D" id="3.30.2310.20">
    <property type="entry name" value="RelE-like"/>
    <property type="match status" value="1"/>
</dbReference>
<keyword evidence="1" id="KW-1277">Toxin-antitoxin system</keyword>
<sequence>MARYRLAPAARSDVAEILVHSHQMFGPLARRRYRGLMETAFRLVAEQPRRSGAAVRPDLGEGLLQFHLRHCPDAALRDGRVQRPCHALYYRVVEPGLVDILRVLHDRMDPRRHVDNDN</sequence>
<accession>A0A255YXV0</accession>
<keyword evidence="3" id="KW-1185">Reference proteome</keyword>
<evidence type="ECO:0000313" key="3">
    <source>
        <dbReference type="Proteomes" id="UP000216998"/>
    </source>
</evidence>
<dbReference type="Proteomes" id="UP000216998">
    <property type="component" value="Unassembled WGS sequence"/>
</dbReference>
<organism evidence="2 3">
    <name type="scientific">Niveispirillum lacus</name>
    <dbReference type="NCBI Taxonomy" id="1981099"/>
    <lineage>
        <taxon>Bacteria</taxon>
        <taxon>Pseudomonadati</taxon>
        <taxon>Pseudomonadota</taxon>
        <taxon>Alphaproteobacteria</taxon>
        <taxon>Rhodospirillales</taxon>
        <taxon>Azospirillaceae</taxon>
        <taxon>Niveispirillum</taxon>
    </lineage>
</organism>
<comment type="caution">
    <text evidence="2">The sequence shown here is derived from an EMBL/GenBank/DDBJ whole genome shotgun (WGS) entry which is preliminary data.</text>
</comment>
<dbReference type="EMBL" id="NOXU01000030">
    <property type="protein sequence ID" value="OYQ33505.1"/>
    <property type="molecule type" value="Genomic_DNA"/>
</dbReference>
<evidence type="ECO:0000313" key="2">
    <source>
        <dbReference type="EMBL" id="OYQ33505.1"/>
    </source>
</evidence>
<dbReference type="Pfam" id="PF05016">
    <property type="entry name" value="ParE_toxin"/>
    <property type="match status" value="1"/>
</dbReference>
<evidence type="ECO:0000256" key="1">
    <source>
        <dbReference type="ARBA" id="ARBA00022649"/>
    </source>
</evidence>